<evidence type="ECO:0000313" key="9">
    <source>
        <dbReference type="EMBL" id="KKD45015.1"/>
    </source>
</evidence>
<dbReference type="AlphaFoldDB" id="A0A7X1C6D0"/>
<proteinExistence type="predicted"/>
<feature type="modified residue" description="Phosphocysteine; by EIIA" evidence="7">
    <location>
        <position position="9"/>
    </location>
</feature>
<protein>
    <submittedName>
        <fullName evidence="9">PTS lactose transporter subunit IIB</fullName>
    </submittedName>
    <submittedName>
        <fullName evidence="10">PTS sugar transporter subunit IIB</fullName>
    </submittedName>
</protein>
<dbReference type="InterPro" id="IPR013012">
    <property type="entry name" value="PTS_EIIB_3"/>
</dbReference>
<comment type="caution">
    <text evidence="10">The sequence shown here is derived from an EMBL/GenBank/DDBJ whole genome shotgun (WGS) entry which is preliminary data.</text>
</comment>
<keyword evidence="3 10" id="KW-0762">Sugar transport</keyword>
<feature type="domain" description="PTS EIIB type-3" evidence="8">
    <location>
        <begin position="2"/>
        <end position="107"/>
    </location>
</feature>
<evidence type="ECO:0000256" key="3">
    <source>
        <dbReference type="ARBA" id="ARBA00022597"/>
    </source>
</evidence>
<keyword evidence="2" id="KW-0597">Phosphoprotein</keyword>
<evidence type="ECO:0000313" key="12">
    <source>
        <dbReference type="Proteomes" id="UP000523362"/>
    </source>
</evidence>
<gene>
    <name evidence="10" type="ORF">HB897_07475</name>
    <name evidence="9" type="ORF">UQ68_12030</name>
</gene>
<dbReference type="PANTHER" id="PTHR34581">
    <property type="entry name" value="PTS SYSTEM N,N'-DIACETYLCHITOBIOSE-SPECIFIC EIIB COMPONENT"/>
    <property type="match status" value="1"/>
</dbReference>
<dbReference type="Gene3D" id="3.40.50.2300">
    <property type="match status" value="1"/>
</dbReference>
<keyword evidence="1" id="KW-0813">Transport</keyword>
<dbReference type="GO" id="GO:0016301">
    <property type="term" value="F:kinase activity"/>
    <property type="evidence" value="ECO:0007669"/>
    <property type="project" value="UniProtKB-KW"/>
</dbReference>
<keyword evidence="5" id="KW-0598">Phosphotransferase system</keyword>
<sequence>MTKHVLLICGAGASSGFMAASARKAAKKGGKDLDIKAKSESELNDSLDAADLLLVAPHLKYMLDEVKTACEQNGTKYGIIPQKVYGSLNGLDLIAFAEKLLEEDNGDEKSRL</sequence>
<evidence type="ECO:0000256" key="7">
    <source>
        <dbReference type="PROSITE-ProRule" id="PRU00423"/>
    </source>
</evidence>
<keyword evidence="11" id="KW-1185">Reference proteome</keyword>
<evidence type="ECO:0000313" key="10">
    <source>
        <dbReference type="EMBL" id="MBC1486064.1"/>
    </source>
</evidence>
<dbReference type="PROSITE" id="PS51100">
    <property type="entry name" value="PTS_EIIB_TYPE_3"/>
    <property type="match status" value="1"/>
</dbReference>
<dbReference type="EMBL" id="JYOM01000015">
    <property type="protein sequence ID" value="KKD45015.1"/>
    <property type="molecule type" value="Genomic_DNA"/>
</dbReference>
<evidence type="ECO:0000256" key="1">
    <source>
        <dbReference type="ARBA" id="ARBA00022448"/>
    </source>
</evidence>
<dbReference type="SUPFAM" id="SSF52794">
    <property type="entry name" value="PTS system IIB component-like"/>
    <property type="match status" value="1"/>
</dbReference>
<reference evidence="10 12" key="2">
    <citation type="submission" date="2020-03" db="EMBL/GenBank/DDBJ databases">
        <title>Soil Listeria distribution.</title>
        <authorList>
            <person name="Liao J."/>
            <person name="Wiedmann M."/>
        </authorList>
    </citation>
    <scope>NUCLEOTIDE SEQUENCE [LARGE SCALE GENOMIC DNA]</scope>
    <source>
        <strain evidence="10 12">FSL L7-1560</strain>
    </source>
</reference>
<organism evidence="10 12">
    <name type="scientific">Listeria seeligeri</name>
    <dbReference type="NCBI Taxonomy" id="1640"/>
    <lineage>
        <taxon>Bacteria</taxon>
        <taxon>Bacillati</taxon>
        <taxon>Bacillota</taxon>
        <taxon>Bacilli</taxon>
        <taxon>Bacillales</taxon>
        <taxon>Listeriaceae</taxon>
        <taxon>Listeria</taxon>
    </lineage>
</organism>
<evidence type="ECO:0000313" key="11">
    <source>
        <dbReference type="Proteomes" id="UP000033536"/>
    </source>
</evidence>
<dbReference type="EMBL" id="JAARRG010000004">
    <property type="protein sequence ID" value="MBC1486064.1"/>
    <property type="molecule type" value="Genomic_DNA"/>
</dbReference>
<keyword evidence="4" id="KW-0808">Transferase</keyword>
<dbReference type="GO" id="GO:0008982">
    <property type="term" value="F:protein-N(PI)-phosphohistidine-sugar phosphotransferase activity"/>
    <property type="evidence" value="ECO:0007669"/>
    <property type="project" value="InterPro"/>
</dbReference>
<evidence type="ECO:0000256" key="2">
    <source>
        <dbReference type="ARBA" id="ARBA00022553"/>
    </source>
</evidence>
<dbReference type="Pfam" id="PF02302">
    <property type="entry name" value="PTS_IIB"/>
    <property type="match status" value="1"/>
</dbReference>
<dbReference type="InterPro" id="IPR003501">
    <property type="entry name" value="PTS_EIIB_2/3"/>
</dbReference>
<evidence type="ECO:0000256" key="6">
    <source>
        <dbReference type="ARBA" id="ARBA00022777"/>
    </source>
</evidence>
<evidence type="ECO:0000256" key="5">
    <source>
        <dbReference type="ARBA" id="ARBA00022683"/>
    </source>
</evidence>
<dbReference type="InterPro" id="IPR051819">
    <property type="entry name" value="PTS_sugar-specific_EIIB"/>
</dbReference>
<keyword evidence="6" id="KW-0418">Kinase</keyword>
<reference evidence="9 11" key="1">
    <citation type="submission" date="2015-02" db="EMBL/GenBank/DDBJ databases">
        <title>Sequencing of Listeria spp. dairy environmental strains.</title>
        <authorList>
            <person name="Muhterem-Uyar M."/>
            <person name="Wagner M."/>
            <person name="Schmitz-Esser S."/>
            <person name="Stessl B."/>
        </authorList>
    </citation>
    <scope>NUCLEOTIDE SEQUENCE [LARGE SCALE GENOMIC DNA]</scope>
    <source>
        <strain evidence="9 11">7KSM</strain>
    </source>
</reference>
<dbReference type="Proteomes" id="UP000523362">
    <property type="component" value="Unassembled WGS sequence"/>
</dbReference>
<dbReference type="GO" id="GO:0009401">
    <property type="term" value="P:phosphoenolpyruvate-dependent sugar phosphotransferase system"/>
    <property type="evidence" value="ECO:0007669"/>
    <property type="project" value="UniProtKB-KW"/>
</dbReference>
<dbReference type="RefSeq" id="WP_003745539.1">
    <property type="nucleotide sequence ID" value="NZ_CP063071.1"/>
</dbReference>
<name>A0A7X1C6D0_LISSE</name>
<accession>A0A7X1C6D0</accession>
<dbReference type="InterPro" id="IPR036095">
    <property type="entry name" value="PTS_EIIB-like_sf"/>
</dbReference>
<evidence type="ECO:0000259" key="8">
    <source>
        <dbReference type="PROSITE" id="PS51100"/>
    </source>
</evidence>
<evidence type="ECO:0000256" key="4">
    <source>
        <dbReference type="ARBA" id="ARBA00022679"/>
    </source>
</evidence>
<dbReference type="Proteomes" id="UP000033536">
    <property type="component" value="Unassembled WGS sequence"/>
</dbReference>
<dbReference type="PANTHER" id="PTHR34581:SF2">
    <property type="entry name" value="PTS SYSTEM N,N'-DIACETYLCHITOBIOSE-SPECIFIC EIIB COMPONENT"/>
    <property type="match status" value="1"/>
</dbReference>